<evidence type="ECO:0000256" key="2">
    <source>
        <dbReference type="ARBA" id="ARBA00012035"/>
    </source>
</evidence>
<dbReference type="UniPathway" id="UPA00916">
    <property type="reaction ID" value="UER00889"/>
</dbReference>
<dbReference type="Pfam" id="PF00294">
    <property type="entry name" value="PfkB"/>
    <property type="match status" value="1"/>
</dbReference>
<evidence type="ECO:0000256" key="8">
    <source>
        <dbReference type="ARBA" id="ARBA00022840"/>
    </source>
</evidence>
<dbReference type="GO" id="GO:0004747">
    <property type="term" value="F:ribokinase activity"/>
    <property type="evidence" value="ECO:0007669"/>
    <property type="project" value="UniProtKB-UniRule"/>
</dbReference>
<dbReference type="InterPro" id="IPR029056">
    <property type="entry name" value="Ribokinase-like"/>
</dbReference>
<accession>A0A098MBA3</accession>
<dbReference type="Proteomes" id="UP000029734">
    <property type="component" value="Unassembled WGS sequence"/>
</dbReference>
<evidence type="ECO:0000256" key="3">
    <source>
        <dbReference type="ARBA" id="ARBA00016943"/>
    </source>
</evidence>
<feature type="binding site" evidence="12">
    <location>
        <begin position="219"/>
        <end position="224"/>
    </location>
    <ligand>
        <name>ATP</name>
        <dbReference type="ChEBI" id="CHEBI:30616"/>
    </ligand>
</feature>
<evidence type="ECO:0000256" key="9">
    <source>
        <dbReference type="ARBA" id="ARBA00022842"/>
    </source>
</evidence>
<comment type="function">
    <text evidence="12">Catalyzes the phosphorylation of ribose at O-5 in a reaction requiring ATP and magnesium. The resulting D-ribose-5-phosphate can then be used either for sythesis of nucleotides, histidine, and tryptophan, or as a component of the pentose phosphate pathway.</text>
</comment>
<keyword evidence="6 12" id="KW-0547">Nucleotide-binding</keyword>
<dbReference type="GO" id="GO:0019303">
    <property type="term" value="P:D-ribose catabolic process"/>
    <property type="evidence" value="ECO:0007669"/>
    <property type="project" value="UniProtKB-UniRule"/>
</dbReference>
<dbReference type="PRINTS" id="PR00990">
    <property type="entry name" value="RIBOKINASE"/>
</dbReference>
<evidence type="ECO:0000256" key="1">
    <source>
        <dbReference type="ARBA" id="ARBA00005380"/>
    </source>
</evidence>
<comment type="similarity">
    <text evidence="12">Belongs to the carbohydrate kinase PfkB family. Ribokinase subfamily.</text>
</comment>
<keyword evidence="12" id="KW-0963">Cytoplasm</keyword>
<evidence type="ECO:0000256" key="4">
    <source>
        <dbReference type="ARBA" id="ARBA00022679"/>
    </source>
</evidence>
<protein>
    <recommendedName>
        <fullName evidence="3 12">Ribokinase</fullName>
        <shortName evidence="12">RK</shortName>
        <ecNumber evidence="2 12">2.7.1.15</ecNumber>
    </recommendedName>
</protein>
<dbReference type="GO" id="GO:0005524">
    <property type="term" value="F:ATP binding"/>
    <property type="evidence" value="ECO:0007669"/>
    <property type="project" value="UniProtKB-UniRule"/>
</dbReference>
<evidence type="ECO:0000313" key="15">
    <source>
        <dbReference type="Proteomes" id="UP000029734"/>
    </source>
</evidence>
<feature type="binding site" evidence="12">
    <location>
        <position position="246"/>
    </location>
    <ligand>
        <name>K(+)</name>
        <dbReference type="ChEBI" id="CHEBI:29103"/>
    </ligand>
</feature>
<comment type="subunit">
    <text evidence="12">Homodimer.</text>
</comment>
<evidence type="ECO:0000313" key="14">
    <source>
        <dbReference type="EMBL" id="KGE19311.1"/>
    </source>
</evidence>
<sequence>MKTPHIVVIGSLNMDIVIEADRSPQLGETILGQNARFIPGGKGANQAVAAARLGARTTMIGAVGADSFGQDLLLALDNDKIHRDSVKIVEGSSTGVASIYITSGDNSIVVVPGANYKLLPEDIDKYDDIIQDADIVLLQLEIPLETVRHAVTKAKAMGKTIILNPAPAQALPEDLLRNVDYITPNRSELSLLTGMNTEGEALEAAMRNLTQLGSNVVTTLGEEGSAFLGEKSTLQKVSGYKVPVIDTTGAGDSFNAGLAYSLALGNSLEESVAFAAKVSALAVTRFGAQAGMPSLEEVTMFGNHTMGVERA</sequence>
<comment type="subcellular location">
    <subcellularLocation>
        <location evidence="12">Cytoplasm</location>
    </subcellularLocation>
</comment>
<dbReference type="PANTHER" id="PTHR10584:SF166">
    <property type="entry name" value="RIBOKINASE"/>
    <property type="match status" value="1"/>
</dbReference>
<dbReference type="InterPro" id="IPR002139">
    <property type="entry name" value="Ribo/fructo_kinase"/>
</dbReference>
<dbReference type="InterPro" id="IPR011877">
    <property type="entry name" value="Ribokinase"/>
</dbReference>
<dbReference type="eggNOG" id="COG0524">
    <property type="taxonomic scope" value="Bacteria"/>
</dbReference>
<keyword evidence="10 12" id="KW-0630">Potassium</keyword>
<dbReference type="AlphaFoldDB" id="A0A098MBA3"/>
<feature type="binding site" evidence="12">
    <location>
        <position position="285"/>
    </location>
    <ligand>
        <name>K(+)</name>
        <dbReference type="ChEBI" id="CHEBI:29103"/>
    </ligand>
</feature>
<keyword evidence="7 12" id="KW-0418">Kinase</keyword>
<dbReference type="OrthoDB" id="9775849at2"/>
<feature type="binding site" evidence="12">
    <location>
        <position position="282"/>
    </location>
    <ligand>
        <name>K(+)</name>
        <dbReference type="ChEBI" id="CHEBI:29103"/>
    </ligand>
</feature>
<dbReference type="GO" id="GO:0046872">
    <property type="term" value="F:metal ion binding"/>
    <property type="evidence" value="ECO:0007669"/>
    <property type="project" value="UniProtKB-KW"/>
</dbReference>
<keyword evidence="4 12" id="KW-0808">Transferase</keyword>
<keyword evidence="8 12" id="KW-0067">ATP-binding</keyword>
<gene>
    <name evidence="12" type="primary">rbsK</name>
    <name evidence="14" type="ORF">PWYN_08050</name>
</gene>
<dbReference type="GO" id="GO:0005829">
    <property type="term" value="C:cytosol"/>
    <property type="evidence" value="ECO:0007669"/>
    <property type="project" value="TreeGrafter"/>
</dbReference>
<feature type="binding site" evidence="12">
    <location>
        <begin position="251"/>
        <end position="252"/>
    </location>
    <ligand>
        <name>ATP</name>
        <dbReference type="ChEBI" id="CHEBI:30616"/>
    </ligand>
</feature>
<comment type="caution">
    <text evidence="14">The sequence shown here is derived from an EMBL/GenBank/DDBJ whole genome shotgun (WGS) entry which is preliminary data.</text>
</comment>
<dbReference type="EMBL" id="JQCR01000002">
    <property type="protein sequence ID" value="KGE19311.1"/>
    <property type="molecule type" value="Genomic_DNA"/>
</dbReference>
<dbReference type="HAMAP" id="MF_01987">
    <property type="entry name" value="Ribokinase"/>
    <property type="match status" value="1"/>
</dbReference>
<feature type="domain" description="Carbohydrate kinase PfkB" evidence="13">
    <location>
        <begin position="5"/>
        <end position="294"/>
    </location>
</feature>
<evidence type="ECO:0000256" key="7">
    <source>
        <dbReference type="ARBA" id="ARBA00022777"/>
    </source>
</evidence>
<evidence type="ECO:0000256" key="11">
    <source>
        <dbReference type="ARBA" id="ARBA00023277"/>
    </source>
</evidence>
<dbReference type="InterPro" id="IPR011611">
    <property type="entry name" value="PfkB_dom"/>
</dbReference>
<evidence type="ECO:0000256" key="12">
    <source>
        <dbReference type="HAMAP-Rule" id="MF_01987"/>
    </source>
</evidence>
<comment type="activity regulation">
    <text evidence="12">Activated by a monovalent cation that binds near, but not in, the active site. The most likely occupant of the site in vivo is potassium. Ion binding induces a conformational change that may alter substrate affinity.</text>
</comment>
<dbReference type="PANTHER" id="PTHR10584">
    <property type="entry name" value="SUGAR KINASE"/>
    <property type="match status" value="1"/>
</dbReference>
<comment type="cofactor">
    <cofactor evidence="12">
        <name>Mg(2+)</name>
        <dbReference type="ChEBI" id="CHEBI:18420"/>
    </cofactor>
    <text evidence="12">Requires a divalent cation, most likely magnesium in vivo, as an electrophilic catalyst to aid phosphoryl group transfer. It is the chelate of the metal and the nucleotide that is the actual substrate.</text>
</comment>
<dbReference type="EC" id="2.7.1.15" evidence="2 12"/>
<keyword evidence="5 12" id="KW-0479">Metal-binding</keyword>
<keyword evidence="11 12" id="KW-0119">Carbohydrate metabolism</keyword>
<evidence type="ECO:0000256" key="5">
    <source>
        <dbReference type="ARBA" id="ARBA00022723"/>
    </source>
</evidence>
<comment type="similarity">
    <text evidence="1">Belongs to the carbohydrate kinase pfkB family.</text>
</comment>
<feature type="binding site" evidence="12">
    <location>
        <position position="141"/>
    </location>
    <ligand>
        <name>substrate</name>
    </ligand>
</feature>
<evidence type="ECO:0000256" key="6">
    <source>
        <dbReference type="ARBA" id="ARBA00022741"/>
    </source>
</evidence>
<dbReference type="NCBIfam" id="TIGR02152">
    <property type="entry name" value="D_ribokin_bact"/>
    <property type="match status" value="1"/>
</dbReference>
<organism evidence="14 15">
    <name type="scientific">Paenibacillus wynnii</name>
    <dbReference type="NCBI Taxonomy" id="268407"/>
    <lineage>
        <taxon>Bacteria</taxon>
        <taxon>Bacillati</taxon>
        <taxon>Bacillota</taxon>
        <taxon>Bacilli</taxon>
        <taxon>Bacillales</taxon>
        <taxon>Paenibacillaceae</taxon>
        <taxon>Paenibacillus</taxon>
    </lineage>
</organism>
<feature type="binding site" evidence="12">
    <location>
        <begin position="13"/>
        <end position="15"/>
    </location>
    <ligand>
        <name>substrate</name>
    </ligand>
</feature>
<dbReference type="Gene3D" id="3.40.1190.20">
    <property type="match status" value="1"/>
</dbReference>
<name>A0A098MBA3_9BACL</name>
<feature type="active site" description="Proton acceptor" evidence="12">
    <location>
        <position position="252"/>
    </location>
</feature>
<reference evidence="14 15" key="1">
    <citation type="submission" date="2014-08" db="EMBL/GenBank/DDBJ databases">
        <authorList>
            <person name="den Bakker H.C."/>
        </authorList>
    </citation>
    <scope>NUCLEOTIDE SEQUENCE [LARGE SCALE GENOMIC DNA]</scope>
    <source>
        <strain evidence="14 15">DSM 18334</strain>
    </source>
</reference>
<comment type="pathway">
    <text evidence="12">Carbohydrate metabolism; D-ribose degradation; D-ribose 5-phosphate from beta-D-ribopyranose: step 2/2.</text>
</comment>
<keyword evidence="9 12" id="KW-0460">Magnesium</keyword>
<dbReference type="SUPFAM" id="SSF53613">
    <property type="entry name" value="Ribokinase-like"/>
    <property type="match status" value="1"/>
</dbReference>
<dbReference type="InterPro" id="IPR002173">
    <property type="entry name" value="Carboh/pur_kinase_PfkB_CS"/>
</dbReference>
<dbReference type="RefSeq" id="WP_036650150.1">
    <property type="nucleotide sequence ID" value="NZ_JQCR01000002.1"/>
</dbReference>
<feature type="binding site" evidence="12">
    <location>
        <position position="185"/>
    </location>
    <ligand>
        <name>ATP</name>
        <dbReference type="ChEBI" id="CHEBI:30616"/>
    </ligand>
</feature>
<dbReference type="PROSITE" id="PS00584">
    <property type="entry name" value="PFKB_KINASES_2"/>
    <property type="match status" value="1"/>
</dbReference>
<keyword evidence="15" id="KW-1185">Reference proteome</keyword>
<feature type="binding site" evidence="12">
    <location>
        <begin position="41"/>
        <end position="45"/>
    </location>
    <ligand>
        <name>substrate</name>
    </ligand>
</feature>
<comment type="caution">
    <text evidence="12">Lacks conserved residue(s) required for the propagation of feature annotation.</text>
</comment>
<evidence type="ECO:0000256" key="10">
    <source>
        <dbReference type="ARBA" id="ARBA00022958"/>
    </source>
</evidence>
<feature type="binding site" evidence="12">
    <location>
        <position position="248"/>
    </location>
    <ligand>
        <name>K(+)</name>
        <dbReference type="ChEBI" id="CHEBI:29103"/>
    </ligand>
</feature>
<feature type="binding site" evidence="12">
    <location>
        <position position="287"/>
    </location>
    <ligand>
        <name>K(+)</name>
        <dbReference type="ChEBI" id="CHEBI:29103"/>
    </ligand>
</feature>
<reference evidence="14 15" key="2">
    <citation type="submission" date="2014-10" db="EMBL/GenBank/DDBJ databases">
        <title>Comparative genomics of the Paenibacillus odorifer group.</title>
        <authorList>
            <person name="Tsai Y.-C."/>
            <person name="Martin N."/>
            <person name="Korlach J."/>
            <person name="Wiedmann M."/>
        </authorList>
    </citation>
    <scope>NUCLEOTIDE SEQUENCE [LARGE SCALE GENOMIC DNA]</scope>
    <source>
        <strain evidence="14 15">DSM 18334</strain>
    </source>
</reference>
<dbReference type="CDD" id="cd01174">
    <property type="entry name" value="ribokinase"/>
    <property type="match status" value="1"/>
</dbReference>
<dbReference type="STRING" id="268407.PWYN_08050"/>
<evidence type="ECO:0000259" key="13">
    <source>
        <dbReference type="Pfam" id="PF00294"/>
    </source>
</evidence>
<feature type="binding site" evidence="12">
    <location>
        <position position="252"/>
    </location>
    <ligand>
        <name>substrate</name>
    </ligand>
</feature>
<comment type="catalytic activity">
    <reaction evidence="12">
        <text>D-ribose + ATP = D-ribose 5-phosphate + ADP + H(+)</text>
        <dbReference type="Rhea" id="RHEA:13697"/>
        <dbReference type="ChEBI" id="CHEBI:15378"/>
        <dbReference type="ChEBI" id="CHEBI:30616"/>
        <dbReference type="ChEBI" id="CHEBI:47013"/>
        <dbReference type="ChEBI" id="CHEBI:78346"/>
        <dbReference type="ChEBI" id="CHEBI:456216"/>
        <dbReference type="EC" id="2.7.1.15"/>
    </reaction>
</comment>
<proteinExistence type="inferred from homology"/>